<evidence type="ECO:0000313" key="2">
    <source>
        <dbReference type="EMBL" id="EYD77007.1"/>
    </source>
</evidence>
<accession>A0A017HRA4</accession>
<dbReference type="Pfam" id="PF05787">
    <property type="entry name" value="PhoX"/>
    <property type="match status" value="1"/>
</dbReference>
<sequence length="163" mass="17591">MLYIVDTSSGRDTDPESDDFGKEGPGDGSVWTLDPATDRLTCLFQSENPQAGNKFDNIIVSPRGGVLLCEDGGGVEDTFGTGERLMGPTPAGETYLFAKSNVQLSATDIRQAGKSAEFVKDGDYRDTEWVGATFDPSGRWLFVNLQTLGITFAITGPWERGLL</sequence>
<evidence type="ECO:0000256" key="1">
    <source>
        <dbReference type="SAM" id="MobiDB-lite"/>
    </source>
</evidence>
<feature type="region of interest" description="Disordered" evidence="1">
    <location>
        <begin position="1"/>
        <end position="30"/>
    </location>
</feature>
<dbReference type="STRING" id="442562.Rumeso_01382"/>
<evidence type="ECO:0008006" key="4">
    <source>
        <dbReference type="Google" id="ProtNLM"/>
    </source>
</evidence>
<name>A0A017HRA4_9RHOB</name>
<dbReference type="SUPFAM" id="SSF63829">
    <property type="entry name" value="Calcium-dependent phosphotriesterase"/>
    <property type="match status" value="1"/>
</dbReference>
<gene>
    <name evidence="2" type="ORF">Rumeso_01382</name>
</gene>
<keyword evidence="3" id="KW-1185">Reference proteome</keyword>
<evidence type="ECO:0000313" key="3">
    <source>
        <dbReference type="Proteomes" id="UP000019666"/>
    </source>
</evidence>
<proteinExistence type="predicted"/>
<protein>
    <recommendedName>
        <fullName evidence="4">Phosphatase</fullName>
    </recommendedName>
</protein>
<comment type="caution">
    <text evidence="2">The sequence shown here is derived from an EMBL/GenBank/DDBJ whole genome shotgun (WGS) entry which is preliminary data.</text>
</comment>
<dbReference type="InterPro" id="IPR008557">
    <property type="entry name" value="PhoX"/>
</dbReference>
<dbReference type="HOGENOM" id="CLU_137960_0_0_5"/>
<dbReference type="PANTHER" id="PTHR35399">
    <property type="entry name" value="SLR8030 PROTEIN"/>
    <property type="match status" value="1"/>
</dbReference>
<dbReference type="Proteomes" id="UP000019666">
    <property type="component" value="Unassembled WGS sequence"/>
</dbReference>
<organism evidence="2 3">
    <name type="scientific">Rubellimicrobium mesophilum DSM 19309</name>
    <dbReference type="NCBI Taxonomy" id="442562"/>
    <lineage>
        <taxon>Bacteria</taxon>
        <taxon>Pseudomonadati</taxon>
        <taxon>Pseudomonadota</taxon>
        <taxon>Alphaproteobacteria</taxon>
        <taxon>Rhodobacterales</taxon>
        <taxon>Roseobacteraceae</taxon>
        <taxon>Rubellimicrobium</taxon>
    </lineage>
</organism>
<dbReference type="AlphaFoldDB" id="A0A017HRA4"/>
<feature type="compositionally biased region" description="Basic and acidic residues" evidence="1">
    <location>
        <begin position="9"/>
        <end position="25"/>
    </location>
</feature>
<dbReference type="EMBL" id="AOSK01000037">
    <property type="protein sequence ID" value="EYD77007.1"/>
    <property type="molecule type" value="Genomic_DNA"/>
</dbReference>
<reference evidence="2 3" key="1">
    <citation type="submission" date="2013-02" db="EMBL/GenBank/DDBJ databases">
        <authorList>
            <person name="Fiebig A."/>
            <person name="Goeker M."/>
            <person name="Klenk H.-P.P."/>
        </authorList>
    </citation>
    <scope>NUCLEOTIDE SEQUENCE [LARGE SCALE GENOMIC DNA]</scope>
    <source>
        <strain evidence="2 3">DSM 19309</strain>
    </source>
</reference>
<dbReference type="OrthoDB" id="9801383at2"/>
<dbReference type="PANTHER" id="PTHR35399:SF4">
    <property type="entry name" value="MEMBRANE PROTEIN"/>
    <property type="match status" value="1"/>
</dbReference>